<accession>A0ABS6S446</accession>
<gene>
    <name evidence="1" type="ORF">HWQ67_18780</name>
</gene>
<keyword evidence="2" id="KW-1185">Reference proteome</keyword>
<organism evidence="1 2">
    <name type="scientific">Candidatus Magnetobacterium casense</name>
    <dbReference type="NCBI Taxonomy" id="1455061"/>
    <lineage>
        <taxon>Bacteria</taxon>
        <taxon>Pseudomonadati</taxon>
        <taxon>Nitrospirota</taxon>
        <taxon>Thermodesulfovibrionia</taxon>
        <taxon>Thermodesulfovibrionales</taxon>
        <taxon>Candidatus Magnetobacteriaceae</taxon>
        <taxon>Candidatus Magnetobacterium</taxon>
    </lineage>
</organism>
<evidence type="ECO:0000313" key="1">
    <source>
        <dbReference type="EMBL" id="MBV6343617.1"/>
    </source>
</evidence>
<dbReference type="EMBL" id="JABXWD010000699">
    <property type="protein sequence ID" value="MBV6343617.1"/>
    <property type="molecule type" value="Genomic_DNA"/>
</dbReference>
<evidence type="ECO:0008006" key="3">
    <source>
        <dbReference type="Google" id="ProtNLM"/>
    </source>
</evidence>
<comment type="caution">
    <text evidence="1">The sequence shown here is derived from an EMBL/GenBank/DDBJ whole genome shotgun (WGS) entry which is preliminary data.</text>
</comment>
<protein>
    <recommendedName>
        <fullName evidence="3">Tetratricopeptide repeat protein</fullName>
    </recommendedName>
</protein>
<dbReference type="Proteomes" id="UP001196980">
    <property type="component" value="Unassembled WGS sequence"/>
</dbReference>
<name>A0ABS6S446_9BACT</name>
<proteinExistence type="predicted"/>
<sequence length="402" mass="45977">MLKRLGNKEGLAILKSDDAYEEKIEALFRTVFKDSLPTIIYFDDFEQNLDRQGNSYYLKADAITIIRPFLEAVDWAEGNSNVVISSRYPFILEHEGENLPDKKLFDIALMSFYGADLAKKKRELEFIAKSKHAALYIEYGGGNPRLLEWLNVIAKDEKKYDLTDLEMKLRGKQDEFIHDYLADVIAATEGEDFHKFIQRAAVYREPVGATAFDSSGGDQFLDTGVDLTLIEREVRAALAIKEVSRDEFVYWVTPVIADSMWGKLTAAERLEMHGRAYQWYDGWIAKATEPNYKYMEEAVRHALEVDNIRGACPHASALGRYFDQIVLYRQGRAIMEQVAVKVSDAMVDEAKTTKDATVADFLHEYAYSLLRFGDLKKAIEYFEKSLALYFCTFLLTGFLCGF</sequence>
<evidence type="ECO:0000313" key="2">
    <source>
        <dbReference type="Proteomes" id="UP001196980"/>
    </source>
</evidence>
<reference evidence="1 2" key="1">
    <citation type="journal article" date="2020" name="J Geophys Res Biogeosci">
        <title>Magnetotaxis as an Adaptation to Enable Bacterial Shuttling of Microbial Sulfur and Sulfur Cycling Across Aquatic Oxic#Anoxic Interfaces.</title>
        <authorList>
            <person name="Li J."/>
            <person name="Liu P."/>
            <person name="Wang J."/>
            <person name="Roberts A.P."/>
            <person name="Pan Y."/>
        </authorList>
    </citation>
    <scope>NUCLEOTIDE SEQUENCE [LARGE SCALE GENOMIC DNA]</scope>
    <source>
        <strain evidence="1 2">MYR-1_YQ</strain>
    </source>
</reference>